<protein>
    <submittedName>
        <fullName evidence="4">Transposase</fullName>
    </submittedName>
</protein>
<feature type="domain" description="Transposase IS110-like N-terminal" evidence="2">
    <location>
        <begin position="24"/>
        <end position="169"/>
    </location>
</feature>
<proteinExistence type="predicted"/>
<dbReference type="InterPro" id="IPR047650">
    <property type="entry name" value="Transpos_IS110"/>
</dbReference>
<dbReference type="NCBIfam" id="NF033542">
    <property type="entry name" value="transpos_IS110"/>
    <property type="match status" value="1"/>
</dbReference>
<evidence type="ECO:0000259" key="2">
    <source>
        <dbReference type="Pfam" id="PF01548"/>
    </source>
</evidence>
<dbReference type="InterPro" id="IPR003346">
    <property type="entry name" value="Transposase_20"/>
</dbReference>
<dbReference type="PANTHER" id="PTHR33055">
    <property type="entry name" value="TRANSPOSASE FOR INSERTION SEQUENCE ELEMENT IS1111A"/>
    <property type="match status" value="1"/>
</dbReference>
<dbReference type="PANTHER" id="PTHR33055:SF16">
    <property type="entry name" value="TRANSPOSASE FOR INSERTION SEQUENCE ELEMENT IS1547"/>
    <property type="match status" value="1"/>
</dbReference>
<dbReference type="GO" id="GO:0006313">
    <property type="term" value="P:DNA transposition"/>
    <property type="evidence" value="ECO:0007669"/>
    <property type="project" value="InterPro"/>
</dbReference>
<dbReference type="Pfam" id="PF02371">
    <property type="entry name" value="Transposase_20"/>
    <property type="match status" value="1"/>
</dbReference>
<comment type="caution">
    <text evidence="4">The sequence shown here is derived from an EMBL/GenBank/DDBJ whole genome shotgun (WGS) entry which is preliminary data.</text>
</comment>
<evidence type="ECO:0000313" key="5">
    <source>
        <dbReference type="Proteomes" id="UP000316298"/>
    </source>
</evidence>
<name>A0A542DAW7_9ACTN</name>
<dbReference type="Pfam" id="PF01548">
    <property type="entry name" value="DEDD_Tnp_IS110"/>
    <property type="match status" value="1"/>
</dbReference>
<dbReference type="GO" id="GO:0004803">
    <property type="term" value="F:transposase activity"/>
    <property type="evidence" value="ECO:0007669"/>
    <property type="project" value="InterPro"/>
</dbReference>
<reference evidence="4 5" key="1">
    <citation type="submission" date="2019-06" db="EMBL/GenBank/DDBJ databases">
        <title>Sequencing the genomes of 1000 actinobacteria strains.</title>
        <authorList>
            <person name="Klenk H.-P."/>
        </authorList>
    </citation>
    <scope>NUCLEOTIDE SEQUENCE [LARGE SCALE GENOMIC DNA]</scope>
    <source>
        <strain evidence="4 5">DSM 17305</strain>
    </source>
</reference>
<dbReference type="EMBL" id="VFMM01000004">
    <property type="protein sequence ID" value="TQJ00218.1"/>
    <property type="molecule type" value="Genomic_DNA"/>
</dbReference>
<keyword evidence="5" id="KW-1185">Reference proteome</keyword>
<evidence type="ECO:0000256" key="1">
    <source>
        <dbReference type="SAM" id="Coils"/>
    </source>
</evidence>
<feature type="domain" description="Transposase IS116/IS110/IS902 C-terminal" evidence="3">
    <location>
        <begin position="243"/>
        <end position="325"/>
    </location>
</feature>
<dbReference type="OrthoDB" id="4337860at2"/>
<feature type="coiled-coil region" evidence="1">
    <location>
        <begin position="204"/>
        <end position="231"/>
    </location>
</feature>
<dbReference type="Proteomes" id="UP000316298">
    <property type="component" value="Unassembled WGS sequence"/>
</dbReference>
<keyword evidence="1" id="KW-0175">Coiled coil</keyword>
<evidence type="ECO:0000313" key="4">
    <source>
        <dbReference type="EMBL" id="TQJ00218.1"/>
    </source>
</evidence>
<evidence type="ECO:0000259" key="3">
    <source>
        <dbReference type="Pfam" id="PF02371"/>
    </source>
</evidence>
<accession>A0A542DAW7</accession>
<dbReference type="RefSeq" id="WP_141862790.1">
    <property type="nucleotide sequence ID" value="NZ_VFMM01000004.1"/>
</dbReference>
<dbReference type="InterPro" id="IPR002525">
    <property type="entry name" value="Transp_IS110-like_N"/>
</dbReference>
<dbReference type="GO" id="GO:0003677">
    <property type="term" value="F:DNA binding"/>
    <property type="evidence" value="ECO:0007669"/>
    <property type="project" value="InterPro"/>
</dbReference>
<organism evidence="4 5">
    <name type="scientific">Kribbella jejuensis</name>
    <dbReference type="NCBI Taxonomy" id="236068"/>
    <lineage>
        <taxon>Bacteria</taxon>
        <taxon>Bacillati</taxon>
        <taxon>Actinomycetota</taxon>
        <taxon>Actinomycetes</taxon>
        <taxon>Propionibacteriales</taxon>
        <taxon>Kribbellaceae</taxon>
        <taxon>Kribbella</taxon>
    </lineage>
</organism>
<gene>
    <name evidence="4" type="ORF">FB475_7212</name>
</gene>
<sequence length="362" mass="38877">MTDPIGVTHFDITDIAGSGEVVGGVDTHLDTHTAACLDHLGRLLAHAQFPATNAGEKQLLTWLRGFGDLAVVGVEGTGSYGAGLARLLTSEHVRVVEVSRPNRQNRRRRGKSDPIDAEAAARAVLAGTATGTPKTRTGIVESIRVVRTTRSGAIKARTAAINTLRQLVTTAPEPLRGQLAGLTTDQLIHATSALRPTTDLTDPVQATKTALRRLARRCQHLTEEVTDADTQLRTLTHQAAPALLERCGLGPETAGQLLTTAGDNPHRLHSNAAFAAVCGASPVPVASGRTHRVRLNRGGDRQANTALHTIVLVRMRHHQPTRAYVARRRAEGKTTKEVIRCLKRNLCRELLPLITQALTTQT</sequence>
<dbReference type="AlphaFoldDB" id="A0A542DAW7"/>